<dbReference type="PROSITE" id="PS51257">
    <property type="entry name" value="PROKAR_LIPOPROTEIN"/>
    <property type="match status" value="1"/>
</dbReference>
<feature type="signal peptide" evidence="2">
    <location>
        <begin position="1"/>
        <end position="23"/>
    </location>
</feature>
<dbReference type="Pfam" id="PF00691">
    <property type="entry name" value="OmpA"/>
    <property type="match status" value="1"/>
</dbReference>
<evidence type="ECO:0000313" key="4">
    <source>
        <dbReference type="EMBL" id="MFC5550213.1"/>
    </source>
</evidence>
<evidence type="ECO:0000256" key="2">
    <source>
        <dbReference type="SAM" id="SignalP"/>
    </source>
</evidence>
<dbReference type="Gene3D" id="3.30.1330.60">
    <property type="entry name" value="OmpA-like domain"/>
    <property type="match status" value="1"/>
</dbReference>
<dbReference type="SUPFAM" id="SSF103088">
    <property type="entry name" value="OmpA-like"/>
    <property type="match status" value="1"/>
</dbReference>
<name>A0ABW0S015_9BURK</name>
<keyword evidence="2" id="KW-0732">Signal</keyword>
<dbReference type="InterPro" id="IPR006665">
    <property type="entry name" value="OmpA-like"/>
</dbReference>
<protein>
    <submittedName>
        <fullName evidence="4">OmpA family protein</fullName>
    </submittedName>
</protein>
<proteinExistence type="predicted"/>
<dbReference type="PROSITE" id="PS51123">
    <property type="entry name" value="OMPA_2"/>
    <property type="match status" value="1"/>
</dbReference>
<evidence type="ECO:0000259" key="3">
    <source>
        <dbReference type="PROSITE" id="PS51123"/>
    </source>
</evidence>
<evidence type="ECO:0000256" key="1">
    <source>
        <dbReference type="PROSITE-ProRule" id="PRU00473"/>
    </source>
</evidence>
<gene>
    <name evidence="4" type="ORF">ACFPO9_16990</name>
</gene>
<dbReference type="InterPro" id="IPR050330">
    <property type="entry name" value="Bact_OuterMem_StrucFunc"/>
</dbReference>
<reference evidence="5" key="1">
    <citation type="journal article" date="2019" name="Int. J. Syst. Evol. Microbiol.">
        <title>The Global Catalogue of Microorganisms (GCM) 10K type strain sequencing project: providing services to taxonomists for standard genome sequencing and annotation.</title>
        <authorList>
            <consortium name="The Broad Institute Genomics Platform"/>
            <consortium name="The Broad Institute Genome Sequencing Center for Infectious Disease"/>
            <person name="Wu L."/>
            <person name="Ma J."/>
        </authorList>
    </citation>
    <scope>NUCLEOTIDE SEQUENCE [LARGE SCALE GENOMIC DNA]</scope>
    <source>
        <strain evidence="5">CGMCC 4.5798</strain>
    </source>
</reference>
<dbReference type="InterPro" id="IPR036737">
    <property type="entry name" value="OmpA-like_sf"/>
</dbReference>
<organism evidence="4 5">
    <name type="scientific">Massilia aerilata</name>
    <dbReference type="NCBI Taxonomy" id="453817"/>
    <lineage>
        <taxon>Bacteria</taxon>
        <taxon>Pseudomonadati</taxon>
        <taxon>Pseudomonadota</taxon>
        <taxon>Betaproteobacteria</taxon>
        <taxon>Burkholderiales</taxon>
        <taxon>Oxalobacteraceae</taxon>
        <taxon>Telluria group</taxon>
        <taxon>Massilia</taxon>
    </lineage>
</organism>
<keyword evidence="1" id="KW-0472">Membrane</keyword>
<keyword evidence="5" id="KW-1185">Reference proteome</keyword>
<evidence type="ECO:0000313" key="5">
    <source>
        <dbReference type="Proteomes" id="UP001596086"/>
    </source>
</evidence>
<feature type="domain" description="OmpA-like" evidence="3">
    <location>
        <begin position="180"/>
        <end position="291"/>
    </location>
</feature>
<dbReference type="EMBL" id="JBHSMZ010000014">
    <property type="protein sequence ID" value="MFC5550213.1"/>
    <property type="molecule type" value="Genomic_DNA"/>
</dbReference>
<feature type="chain" id="PRO_5045378168" evidence="2">
    <location>
        <begin position="24"/>
        <end position="291"/>
    </location>
</feature>
<dbReference type="Proteomes" id="UP001596086">
    <property type="component" value="Unassembled WGS sequence"/>
</dbReference>
<sequence>MKKFRLAILICSTAAMLASCTTAPTTGIGFNYEVDNAKANGIVQVFDLSGNTVVQLRDMNLKTTHFLDGKNAPIVFKIVGQNAVLAGMYSSFTVSSPAAASRVIRKEPAPNVLPAPVTPAPRSVTTLAGTKLTAADSDEAIAAEIARMRKEIAELKTMIAAAAHEPAPDRPASAVADAGRVDATEPSVVIVSFQNNSRQFNPAHEQRTQLLALSHTAQNISVRGFTDSDFATNGSVALAKARAEAAKRYLLSMGVAPAKIVVSFDGAGKFIADNRSPAGRAANRRVEIVGT</sequence>
<dbReference type="PANTHER" id="PTHR30329">
    <property type="entry name" value="STATOR ELEMENT OF FLAGELLAR MOTOR COMPLEX"/>
    <property type="match status" value="1"/>
</dbReference>
<comment type="caution">
    <text evidence="4">The sequence shown here is derived from an EMBL/GenBank/DDBJ whole genome shotgun (WGS) entry which is preliminary data.</text>
</comment>
<dbReference type="PANTHER" id="PTHR30329:SF21">
    <property type="entry name" value="LIPOPROTEIN YIAD-RELATED"/>
    <property type="match status" value="1"/>
</dbReference>
<accession>A0ABW0S015</accession>
<dbReference type="RefSeq" id="WP_379772464.1">
    <property type="nucleotide sequence ID" value="NZ_JBHSMZ010000014.1"/>
</dbReference>